<dbReference type="InterPro" id="IPR029751">
    <property type="entry name" value="Ribosomal_L25_dom"/>
</dbReference>
<feature type="domain" description="Large ribosomal subunit protein bL25 beta" evidence="8">
    <location>
        <begin position="105"/>
        <end position="187"/>
    </location>
</feature>
<dbReference type="InterPro" id="IPR020930">
    <property type="entry name" value="Ribosomal_uL5_bac-type"/>
</dbReference>
<dbReference type="Pfam" id="PF14693">
    <property type="entry name" value="Ribosomal_TL5_C"/>
    <property type="match status" value="1"/>
</dbReference>
<organism evidence="9 10">
    <name type="scientific">Thermotoga petrophila</name>
    <dbReference type="NCBI Taxonomy" id="93929"/>
    <lineage>
        <taxon>Bacteria</taxon>
        <taxon>Thermotogati</taxon>
        <taxon>Thermotogota</taxon>
        <taxon>Thermotogae</taxon>
        <taxon>Thermotogales</taxon>
        <taxon>Thermotogaceae</taxon>
        <taxon>Thermotoga</taxon>
    </lineage>
</organism>
<dbReference type="PANTHER" id="PTHR33284">
    <property type="entry name" value="RIBOSOMAL PROTEIN L25/GLN-TRNA SYNTHETASE, ANTI-CODON-BINDING DOMAIN-CONTAINING PROTEIN"/>
    <property type="match status" value="1"/>
</dbReference>
<feature type="compositionally biased region" description="Basic and acidic residues" evidence="6">
    <location>
        <begin position="204"/>
        <end position="215"/>
    </location>
</feature>
<evidence type="ECO:0000313" key="9">
    <source>
        <dbReference type="EMBL" id="KUK22578.1"/>
    </source>
</evidence>
<dbReference type="AlphaFoldDB" id="A0A101EPL0"/>
<dbReference type="Gene3D" id="2.40.240.10">
    <property type="entry name" value="Ribosomal Protein L25, Chain P"/>
    <property type="match status" value="1"/>
</dbReference>
<comment type="subunit">
    <text evidence="5">Part of the 50S ribosomal subunit; part of the 5S rRNA/L5/L18/L25 subcomplex. Contacts the 5S rRNA. Binds to the 5S rRNA independently of L5 and L18.</text>
</comment>
<dbReference type="Pfam" id="PF01386">
    <property type="entry name" value="Ribosomal_L25p"/>
    <property type="match status" value="1"/>
</dbReference>
<evidence type="ECO:0000256" key="6">
    <source>
        <dbReference type="SAM" id="MobiDB-lite"/>
    </source>
</evidence>
<dbReference type="GO" id="GO:0003735">
    <property type="term" value="F:structural constituent of ribosome"/>
    <property type="evidence" value="ECO:0007669"/>
    <property type="project" value="InterPro"/>
</dbReference>
<name>A0A101EPL0_9THEM</name>
<dbReference type="PANTHER" id="PTHR33284:SF1">
    <property type="entry name" value="RIBOSOMAL PROTEIN L25_GLN-TRNA SYNTHETASE, ANTI-CODON-BINDING DOMAIN-CONTAINING PROTEIN"/>
    <property type="match status" value="1"/>
</dbReference>
<keyword evidence="3 5" id="KW-0689">Ribosomal protein</keyword>
<evidence type="ECO:0000259" key="8">
    <source>
        <dbReference type="Pfam" id="PF14693"/>
    </source>
</evidence>
<dbReference type="Proteomes" id="UP000058636">
    <property type="component" value="Unassembled WGS sequence"/>
</dbReference>
<dbReference type="FunFam" id="2.170.120.20:FF:000003">
    <property type="entry name" value="50S ribosomal protein L25"/>
    <property type="match status" value="1"/>
</dbReference>
<dbReference type="GO" id="GO:0008097">
    <property type="term" value="F:5S rRNA binding"/>
    <property type="evidence" value="ECO:0007669"/>
    <property type="project" value="InterPro"/>
</dbReference>
<dbReference type="NCBIfam" id="TIGR00731">
    <property type="entry name" value="bL25_bact_ctc"/>
    <property type="match status" value="1"/>
</dbReference>
<dbReference type="EMBL" id="LGFG01000130">
    <property type="protein sequence ID" value="KUK22578.1"/>
    <property type="molecule type" value="Genomic_DNA"/>
</dbReference>
<comment type="caution">
    <text evidence="9">The sequence shown here is derived from an EMBL/GenBank/DDBJ whole genome shotgun (WGS) entry which is preliminary data.</text>
</comment>
<protein>
    <recommendedName>
        <fullName evidence="5">Large ribosomal subunit protein bL25</fullName>
    </recommendedName>
    <alternativeName>
        <fullName evidence="5">General stress protein CTC</fullName>
    </alternativeName>
</protein>
<dbReference type="HAMAP" id="MF_01334">
    <property type="entry name" value="Ribosomal_bL25_CTC"/>
    <property type="match status" value="1"/>
</dbReference>
<dbReference type="InterPro" id="IPR001021">
    <property type="entry name" value="Ribosomal_bL25_long"/>
</dbReference>
<keyword evidence="1 5" id="KW-0699">rRNA-binding</keyword>
<dbReference type="InterPro" id="IPR020056">
    <property type="entry name" value="Rbsml_bL25/Gln-tRNA_synth_N"/>
</dbReference>
<proteinExistence type="inferred from homology"/>
<evidence type="ECO:0000256" key="2">
    <source>
        <dbReference type="ARBA" id="ARBA00022884"/>
    </source>
</evidence>
<evidence type="ECO:0000256" key="1">
    <source>
        <dbReference type="ARBA" id="ARBA00022730"/>
    </source>
</evidence>
<sequence length="215" mass="24212">MVSLEARVREVKGKREARRLRRNGEVPAVVYGPATEPIPVKIKRSVLEKVFHTISEATPIQLIIKDDQGNTVSEKTVFLKMIQRDKVSETVVHLDFYEPTKGHRMRINVPLKVVGKPVGVEKGGFLEVFHEEIPVETDPDNVPQEIEVDVSSLDLGDVIYARDLKLPEGVKCLLGDEEVVVSVLVPKEVVIEETTEAEETAEPEVIKRKEEEEEE</sequence>
<dbReference type="InterPro" id="IPR020057">
    <property type="entry name" value="Ribosomal_bL25_b-dom"/>
</dbReference>
<keyword evidence="4 5" id="KW-0687">Ribonucleoprotein</keyword>
<dbReference type="Gene3D" id="2.170.120.20">
    <property type="entry name" value="Ribosomal protein L25, beta domain"/>
    <property type="match status" value="1"/>
</dbReference>
<dbReference type="GO" id="GO:0022625">
    <property type="term" value="C:cytosolic large ribosomal subunit"/>
    <property type="evidence" value="ECO:0007669"/>
    <property type="project" value="TreeGrafter"/>
</dbReference>
<evidence type="ECO:0000259" key="7">
    <source>
        <dbReference type="Pfam" id="PF01386"/>
    </source>
</evidence>
<evidence type="ECO:0000313" key="10">
    <source>
        <dbReference type="Proteomes" id="UP000058636"/>
    </source>
</evidence>
<dbReference type="InterPro" id="IPR011035">
    <property type="entry name" value="Ribosomal_bL25/Gln-tRNA_synth"/>
</dbReference>
<dbReference type="CDD" id="cd00495">
    <property type="entry name" value="Ribosomal_L25_TL5_CTC"/>
    <property type="match status" value="1"/>
</dbReference>
<evidence type="ECO:0000256" key="4">
    <source>
        <dbReference type="ARBA" id="ARBA00023274"/>
    </source>
</evidence>
<comment type="function">
    <text evidence="5">This is one of the proteins that binds to the 5S RNA in the ribosome where it forms part of the central protuberance.</text>
</comment>
<evidence type="ECO:0000256" key="5">
    <source>
        <dbReference type="HAMAP-Rule" id="MF_01334"/>
    </source>
</evidence>
<dbReference type="GO" id="GO:0006412">
    <property type="term" value="P:translation"/>
    <property type="evidence" value="ECO:0007669"/>
    <property type="project" value="UniProtKB-UniRule"/>
</dbReference>
<dbReference type="PATRIC" id="fig|93930.3.peg.367"/>
<evidence type="ECO:0000256" key="3">
    <source>
        <dbReference type="ARBA" id="ARBA00022980"/>
    </source>
</evidence>
<gene>
    <name evidence="5" type="primary">rplY</name>
    <name evidence="5" type="synonym">ctc</name>
    <name evidence="9" type="ORF">XD57_1324</name>
</gene>
<feature type="domain" description="Large ribosomal subunit protein bL25 L25" evidence="7">
    <location>
        <begin position="4"/>
        <end position="96"/>
    </location>
</feature>
<feature type="region of interest" description="Disordered" evidence="6">
    <location>
        <begin position="194"/>
        <end position="215"/>
    </location>
</feature>
<dbReference type="SUPFAM" id="SSF50715">
    <property type="entry name" value="Ribosomal protein L25-like"/>
    <property type="match status" value="1"/>
</dbReference>
<comment type="similarity">
    <text evidence="5">Belongs to the bacterial ribosomal protein bL25 family. CTC subfamily.</text>
</comment>
<accession>A0A101EPL0</accession>
<keyword evidence="2 5" id="KW-0694">RNA-binding</keyword>
<reference evidence="9 10" key="1">
    <citation type="journal article" date="2015" name="MBio">
        <title>Genome-Resolved Metagenomic Analysis Reveals Roles for Candidate Phyla and Other Microbial Community Members in Biogeochemical Transformations in Oil Reservoirs.</title>
        <authorList>
            <person name="Hu P."/>
            <person name="Tom L."/>
            <person name="Singh A."/>
            <person name="Thomas B.C."/>
            <person name="Baker B.J."/>
            <person name="Piceno Y.M."/>
            <person name="Andersen G.L."/>
            <person name="Banfield J.F."/>
        </authorList>
    </citation>
    <scope>NUCLEOTIDE SEQUENCE [LARGE SCALE GENOMIC DNA]</scope>
    <source>
        <strain evidence="9">46_26</strain>
    </source>
</reference>
<dbReference type="InterPro" id="IPR037121">
    <property type="entry name" value="Ribosomal_bL25_C"/>
</dbReference>